<protein>
    <submittedName>
        <fullName evidence="1">Uncharacterized protein</fullName>
    </submittedName>
</protein>
<gene>
    <name evidence="1" type="ORF">CEXT_725961</name>
</gene>
<dbReference type="Proteomes" id="UP001054945">
    <property type="component" value="Unassembled WGS sequence"/>
</dbReference>
<keyword evidence="2" id="KW-1185">Reference proteome</keyword>
<sequence length="94" mass="10670">MPRQKRTLKATLVCPLLQPPVLHPRLEKKGVGRTKENGDVSKISYLVSSYRLEEGLRTTPSHATDEQPSIVTMPSRVMDAWHLLLYEGVNPKMF</sequence>
<proteinExistence type="predicted"/>
<comment type="caution">
    <text evidence="1">The sequence shown here is derived from an EMBL/GenBank/DDBJ whole genome shotgun (WGS) entry which is preliminary data.</text>
</comment>
<reference evidence="1 2" key="1">
    <citation type="submission" date="2021-06" db="EMBL/GenBank/DDBJ databases">
        <title>Caerostris extrusa draft genome.</title>
        <authorList>
            <person name="Kono N."/>
            <person name="Arakawa K."/>
        </authorList>
    </citation>
    <scope>NUCLEOTIDE SEQUENCE [LARGE SCALE GENOMIC DNA]</scope>
</reference>
<name>A0AAV4M554_CAEEX</name>
<dbReference type="AlphaFoldDB" id="A0AAV4M554"/>
<evidence type="ECO:0000313" key="2">
    <source>
        <dbReference type="Proteomes" id="UP001054945"/>
    </source>
</evidence>
<accession>A0AAV4M554</accession>
<organism evidence="1 2">
    <name type="scientific">Caerostris extrusa</name>
    <name type="common">Bark spider</name>
    <name type="synonym">Caerostris bankana</name>
    <dbReference type="NCBI Taxonomy" id="172846"/>
    <lineage>
        <taxon>Eukaryota</taxon>
        <taxon>Metazoa</taxon>
        <taxon>Ecdysozoa</taxon>
        <taxon>Arthropoda</taxon>
        <taxon>Chelicerata</taxon>
        <taxon>Arachnida</taxon>
        <taxon>Araneae</taxon>
        <taxon>Araneomorphae</taxon>
        <taxon>Entelegynae</taxon>
        <taxon>Araneoidea</taxon>
        <taxon>Araneidae</taxon>
        <taxon>Caerostris</taxon>
    </lineage>
</organism>
<dbReference type="EMBL" id="BPLR01001855">
    <property type="protein sequence ID" value="GIX67159.1"/>
    <property type="molecule type" value="Genomic_DNA"/>
</dbReference>
<evidence type="ECO:0000313" key="1">
    <source>
        <dbReference type="EMBL" id="GIX67159.1"/>
    </source>
</evidence>